<dbReference type="Proteomes" id="UP000014541">
    <property type="component" value="Unassembled WGS sequence"/>
</dbReference>
<dbReference type="AlphaFoldDB" id="S3JZ82"/>
<name>S3JZ82_TREMA</name>
<evidence type="ECO:0000313" key="1">
    <source>
        <dbReference type="EMBL" id="EPF30535.1"/>
    </source>
</evidence>
<dbReference type="PATRIC" id="fig|1125699.3.peg.868"/>
<proteinExistence type="predicted"/>
<protein>
    <submittedName>
        <fullName evidence="1">Uncharacterized protein</fullName>
    </submittedName>
</protein>
<dbReference type="STRING" id="1125699.HMPREF9194_00852"/>
<dbReference type="eggNOG" id="ENOG50325I9">
    <property type="taxonomic scope" value="Bacteria"/>
</dbReference>
<organism evidence="1 2">
    <name type="scientific">Treponema maltophilum ATCC 51939</name>
    <dbReference type="NCBI Taxonomy" id="1125699"/>
    <lineage>
        <taxon>Bacteria</taxon>
        <taxon>Pseudomonadati</taxon>
        <taxon>Spirochaetota</taxon>
        <taxon>Spirochaetia</taxon>
        <taxon>Spirochaetales</taxon>
        <taxon>Treponemataceae</taxon>
        <taxon>Treponema</taxon>
    </lineage>
</organism>
<dbReference type="OrthoDB" id="1973144at2"/>
<gene>
    <name evidence="1" type="ORF">HMPREF9194_00852</name>
</gene>
<accession>S3JZ82</accession>
<reference evidence="1 2" key="1">
    <citation type="submission" date="2013-04" db="EMBL/GenBank/DDBJ databases">
        <title>The Genome Sequence of Treponema maltophilum ATCC 51939.</title>
        <authorList>
            <consortium name="The Broad Institute Genomics Platform"/>
            <person name="Earl A."/>
            <person name="Ward D."/>
            <person name="Feldgarden M."/>
            <person name="Gevers D."/>
            <person name="Leonetti C."/>
            <person name="Blanton J.M."/>
            <person name="Dewhirst F.E."/>
            <person name="Izard J."/>
            <person name="Walker B."/>
            <person name="Young S."/>
            <person name="Zeng Q."/>
            <person name="Gargeya S."/>
            <person name="Fitzgerald M."/>
            <person name="Haas B."/>
            <person name="Abouelleil A."/>
            <person name="Allen A.W."/>
            <person name="Alvarado L."/>
            <person name="Arachchi H.M."/>
            <person name="Berlin A.M."/>
            <person name="Chapman S.B."/>
            <person name="Gainer-Dewar J."/>
            <person name="Goldberg J."/>
            <person name="Griggs A."/>
            <person name="Gujja S."/>
            <person name="Hansen M."/>
            <person name="Howarth C."/>
            <person name="Imamovic A."/>
            <person name="Ireland A."/>
            <person name="Larimer J."/>
            <person name="McCowan C."/>
            <person name="Murphy C."/>
            <person name="Pearson M."/>
            <person name="Poon T.W."/>
            <person name="Priest M."/>
            <person name="Roberts A."/>
            <person name="Saif S."/>
            <person name="Shea T."/>
            <person name="Sisk P."/>
            <person name="Sykes S."/>
            <person name="Wortman J."/>
            <person name="Nusbaum C."/>
            <person name="Birren B."/>
        </authorList>
    </citation>
    <scope>NUCLEOTIDE SEQUENCE [LARGE SCALE GENOMIC DNA]</scope>
    <source>
        <strain evidence="1 2">ATCC 51939</strain>
    </source>
</reference>
<dbReference type="HOGENOM" id="CLU_145340_0_0_12"/>
<dbReference type="Pfam" id="PF20374">
    <property type="entry name" value="DUF6669"/>
    <property type="match status" value="1"/>
</dbReference>
<dbReference type="RefSeq" id="WP_016525146.1">
    <property type="nucleotide sequence ID" value="NZ_KE332518.1"/>
</dbReference>
<sequence length="149" mass="17148">MKEIYRAHGTVNKGFIGQIAYTVCLDSVYTEMDVHLHFEKNRVQEQTPELKEEIKTQIKQKYGTDITEDELNRILKEMKTEIQLTVFMNDRFVGSIHKQLTDRHMYISPSAATEGAIAQKSIEGVIKVLVIFFNVLYDDTPYSVSVSVK</sequence>
<keyword evidence="2" id="KW-1185">Reference proteome</keyword>
<dbReference type="EMBL" id="ATFF01000006">
    <property type="protein sequence ID" value="EPF30535.1"/>
    <property type="molecule type" value="Genomic_DNA"/>
</dbReference>
<evidence type="ECO:0000313" key="2">
    <source>
        <dbReference type="Proteomes" id="UP000014541"/>
    </source>
</evidence>
<comment type="caution">
    <text evidence="1">The sequence shown here is derived from an EMBL/GenBank/DDBJ whole genome shotgun (WGS) entry which is preliminary data.</text>
</comment>
<dbReference type="InterPro" id="IPR046610">
    <property type="entry name" value="DUF6669"/>
</dbReference>